<evidence type="ECO:0000313" key="1">
    <source>
        <dbReference type="EMBL" id="JAA85221.1"/>
    </source>
</evidence>
<organism evidence="1">
    <name type="scientific">Pararge aegeria</name>
    <name type="common">speckled wood butterfly</name>
    <dbReference type="NCBI Taxonomy" id="116150"/>
    <lineage>
        <taxon>Eukaryota</taxon>
        <taxon>Metazoa</taxon>
        <taxon>Ecdysozoa</taxon>
        <taxon>Arthropoda</taxon>
        <taxon>Hexapoda</taxon>
        <taxon>Insecta</taxon>
        <taxon>Pterygota</taxon>
        <taxon>Neoptera</taxon>
        <taxon>Endopterygota</taxon>
        <taxon>Lepidoptera</taxon>
        <taxon>Glossata</taxon>
        <taxon>Ditrysia</taxon>
        <taxon>Papilionoidea</taxon>
        <taxon>Nymphalidae</taxon>
        <taxon>Satyrinae</taxon>
        <taxon>Satyrini</taxon>
        <taxon>Parargina</taxon>
        <taxon>Pararge</taxon>
    </lineage>
</organism>
<accession>S4P193</accession>
<name>S4P193_9NEOP</name>
<reference evidence="1" key="2">
    <citation type="submission" date="2013-05" db="EMBL/GenBank/DDBJ databases">
        <authorList>
            <person name="Carter J.-M."/>
            <person name="Baker S.C."/>
            <person name="Pink R."/>
            <person name="Carter D.R.F."/>
            <person name="Collins A."/>
            <person name="Tomlin J."/>
            <person name="Gibbs M."/>
            <person name="Breuker C.J."/>
        </authorList>
    </citation>
    <scope>NUCLEOTIDE SEQUENCE</scope>
    <source>
        <tissue evidence="1">Ovary</tissue>
    </source>
</reference>
<dbReference type="EMBL" id="GAIX01007339">
    <property type="protein sequence ID" value="JAA85221.1"/>
    <property type="molecule type" value="Transcribed_RNA"/>
</dbReference>
<dbReference type="AlphaFoldDB" id="S4P193"/>
<proteinExistence type="predicted"/>
<reference evidence="1" key="1">
    <citation type="journal article" date="2013" name="BMC Genomics">
        <title>Unscrambling butterfly oogenesis.</title>
        <authorList>
            <person name="Carter J.M."/>
            <person name="Baker S.C."/>
            <person name="Pink R."/>
            <person name="Carter D.R."/>
            <person name="Collins A."/>
            <person name="Tomlin J."/>
            <person name="Gibbs M."/>
            <person name="Breuker C.J."/>
        </authorList>
    </citation>
    <scope>NUCLEOTIDE SEQUENCE</scope>
    <source>
        <tissue evidence="1">Ovary</tissue>
    </source>
</reference>
<protein>
    <submittedName>
        <fullName evidence="1">Uncharacterized protein</fullName>
    </submittedName>
</protein>
<sequence>MKKKNDKSSISLIQARDDSTVLTLHDVDGAMKTEGTIIDHLSEDTISGEQENGAIRLVPIELPDGSSGWVAINA</sequence>